<accession>A0A318Y482</accession>
<proteinExistence type="predicted"/>
<dbReference type="EMBL" id="KZ821498">
    <property type="protein sequence ID" value="PYH29071.1"/>
    <property type="molecule type" value="Genomic_DNA"/>
</dbReference>
<dbReference type="RefSeq" id="XP_025474549.1">
    <property type="nucleotide sequence ID" value="XM_025629226.1"/>
</dbReference>
<sequence>MSDFFLMEDVWNEICEYLETGDLNSICLTSRTLNRVATRYLYRKIQWDWNGKMSRYRIMSLWTTLVRNKDTRSRLCGLIREVHLLGRSPPQKTRINESPGIQECSSDLTSIIKNDKMPFHQEIDYLRFIAGSVIESSKDRSDWYKSIAARNVYAMVALLLPFLYNLRSLKLDYTFLVNGGLPGVIIERLTSGQKIYSAELRNNFDHLKEIDYGTNALQNNLPRLRDNTHVPSCFSSQVIPIFRLQKIKHLKVWLRSHRGLRLWRVPGIQTDYTALKTLILDQISIMDCALFKILQRMKNLRTLHLGMNNEESSSSYHVIPSYNDGECILNGLEALYEYLEHLSISFSSTPTDLETTSDIDIWGPLFRSMMPGFFQGFTRLKTLELPVQLLNGFQDIEVSCMNRGLPVTLERLGLRWDFQYVGREEGMTSHTVRVLQDVLADFLRLSDRHRRVPLLQEVFIRLFISDDEPDITVEECDDLIEEFNMQCALPHTLTNPLPRTVLDPQPRLDPVREHPGPEVQEQQGDEADDTMEEAMFLAQLVAEGEVGQAVVVVEEVEEAAEGEAAEEVEGEAEDVSS</sequence>
<evidence type="ECO:0000313" key="3">
    <source>
        <dbReference type="Proteomes" id="UP000247647"/>
    </source>
</evidence>
<gene>
    <name evidence="2" type="ORF">BO87DRAFT_463285</name>
</gene>
<feature type="region of interest" description="Disordered" evidence="1">
    <location>
        <begin position="558"/>
        <end position="577"/>
    </location>
</feature>
<reference evidence="2" key="1">
    <citation type="submission" date="2016-12" db="EMBL/GenBank/DDBJ databases">
        <title>The genomes of Aspergillus section Nigri reveals drivers in fungal speciation.</title>
        <authorList>
            <consortium name="DOE Joint Genome Institute"/>
            <person name="Vesth T.C."/>
            <person name="Nybo J."/>
            <person name="Theobald S."/>
            <person name="Brandl J."/>
            <person name="Frisvad J.C."/>
            <person name="Nielsen K.F."/>
            <person name="Lyhne E.K."/>
            <person name="Kogle M.E."/>
            <person name="Kuo A."/>
            <person name="Riley R."/>
            <person name="Clum A."/>
            <person name="Nolan M."/>
            <person name="Lipzen A."/>
            <person name="Salamov A."/>
            <person name="Henrissat B."/>
            <person name="Wiebenga A."/>
            <person name="De Vries R.P."/>
            <person name="Grigoriev I.V."/>
            <person name="Mortensen U.H."/>
            <person name="Andersen M.R."/>
            <person name="Baker S.E."/>
        </authorList>
    </citation>
    <scope>NUCLEOTIDE SEQUENCE [LARGE SCALE GENOMIC DNA]</scope>
    <source>
        <strain evidence="2">CBS 115656</strain>
    </source>
</reference>
<dbReference type="Proteomes" id="UP000247647">
    <property type="component" value="Unassembled WGS sequence"/>
</dbReference>
<evidence type="ECO:0000256" key="1">
    <source>
        <dbReference type="SAM" id="MobiDB-lite"/>
    </source>
</evidence>
<name>A0A318Y482_ASPNB</name>
<feature type="region of interest" description="Disordered" evidence="1">
    <location>
        <begin position="497"/>
        <end position="530"/>
    </location>
</feature>
<protein>
    <recommendedName>
        <fullName evidence="4">F-box domain-containing protein</fullName>
    </recommendedName>
</protein>
<dbReference type="AlphaFoldDB" id="A0A318Y482"/>
<dbReference type="GeneID" id="37131682"/>
<keyword evidence="3" id="KW-1185">Reference proteome</keyword>
<dbReference type="SUPFAM" id="SSF52047">
    <property type="entry name" value="RNI-like"/>
    <property type="match status" value="1"/>
</dbReference>
<dbReference type="Gene3D" id="3.80.10.10">
    <property type="entry name" value="Ribonuclease Inhibitor"/>
    <property type="match status" value="1"/>
</dbReference>
<evidence type="ECO:0008006" key="4">
    <source>
        <dbReference type="Google" id="ProtNLM"/>
    </source>
</evidence>
<organism evidence="2 3">
    <name type="scientific">Aspergillus neoniger (strain CBS 115656)</name>
    <dbReference type="NCBI Taxonomy" id="1448310"/>
    <lineage>
        <taxon>Eukaryota</taxon>
        <taxon>Fungi</taxon>
        <taxon>Dikarya</taxon>
        <taxon>Ascomycota</taxon>
        <taxon>Pezizomycotina</taxon>
        <taxon>Eurotiomycetes</taxon>
        <taxon>Eurotiomycetidae</taxon>
        <taxon>Eurotiales</taxon>
        <taxon>Aspergillaceae</taxon>
        <taxon>Aspergillus</taxon>
        <taxon>Aspergillus subgen. Circumdati</taxon>
    </lineage>
</organism>
<dbReference type="OrthoDB" id="4191831at2759"/>
<dbReference type="InterPro" id="IPR032675">
    <property type="entry name" value="LRR_dom_sf"/>
</dbReference>
<evidence type="ECO:0000313" key="2">
    <source>
        <dbReference type="EMBL" id="PYH29071.1"/>
    </source>
</evidence>